<dbReference type="NCBIfam" id="TIGR02608">
    <property type="entry name" value="delta_60_rpt"/>
    <property type="match status" value="4"/>
</dbReference>
<accession>A0ABY9GD02</accession>
<dbReference type="Proteomes" id="UP001230339">
    <property type="component" value="Chromosome"/>
</dbReference>
<dbReference type="Pfam" id="PF17164">
    <property type="entry name" value="DUF5122"/>
    <property type="match status" value="1"/>
</dbReference>
<keyword evidence="2" id="KW-1185">Reference proteome</keyword>
<gene>
    <name evidence="1" type="ORF">PSH57_03675</name>
</gene>
<protein>
    <recommendedName>
        <fullName evidence="3">Delta-60 repeat domain-containing protein</fullName>
    </recommendedName>
</protein>
<organism evidence="1 2">
    <name type="scientific">Pseudomonas hefeiensis</name>
    <dbReference type="NCBI Taxonomy" id="2738125"/>
    <lineage>
        <taxon>Bacteria</taxon>
        <taxon>Pseudomonadati</taxon>
        <taxon>Pseudomonadota</taxon>
        <taxon>Gammaproteobacteria</taxon>
        <taxon>Pseudomonadales</taxon>
        <taxon>Pseudomonadaceae</taxon>
        <taxon>Pseudomonas</taxon>
    </lineage>
</organism>
<evidence type="ECO:0000313" key="2">
    <source>
        <dbReference type="Proteomes" id="UP001230339"/>
    </source>
</evidence>
<dbReference type="Gene3D" id="2.80.10.50">
    <property type="match status" value="2"/>
</dbReference>
<dbReference type="RefSeq" id="WP_305387886.1">
    <property type="nucleotide sequence ID" value="NZ_CP117426.1"/>
</dbReference>
<dbReference type="InterPro" id="IPR013431">
    <property type="entry name" value="Delta_60_rpt"/>
</dbReference>
<name>A0ABY9GD02_9PSED</name>
<reference evidence="1 2" key="1">
    <citation type="submission" date="2023-02" db="EMBL/GenBank/DDBJ databases">
        <title>Evolution of Hrp T3SS in non-pathogenic Pseudomonas fluorescens.</title>
        <authorList>
            <person name="Liao K."/>
            <person name="Wei H."/>
            <person name="Gu Y."/>
        </authorList>
    </citation>
    <scope>NUCLEOTIDE SEQUENCE [LARGE SCALE GENOMIC DNA]</scope>
    <source>
        <strain evidence="1 2">FP205</strain>
    </source>
</reference>
<sequence length="402" mass="42702">MNISNNQSTAPGSFDNSFGTQGVVRIQLPSGPFQGTSRLLPDGKILSISVTEQLDTLAIVKHTPEGVLDTTFGSGGVVYTRLPINDYLTLLNFLVLENGKIVVVGGLGDGFSYFFKGALFARLLPDGRLDLMFGTGGVTSFNTELADRHRTGIAARDDGSIFVATETRDTGAGRDGVIFGLDAAGKPDETFGNNGVVYSMPGASFQSIALQADKVLVSGIYQKGGLIARYTNQGEPDLSYGGFNHGFVLIDGTGGAHVELIHLAQQPDGKTLAAGYIFKGNMGNLLGTLPLLSRVNADGTQDDTFNGGNALEIFVTDESDYGWQALHTTAQLDEKLIVLCQKSSKTALLRYMKDGSPDANFIPPELQLMEYRPSPVIQIQPDAKILVSGSNNGMGAIVRLLG</sequence>
<proteinExistence type="predicted"/>
<evidence type="ECO:0000313" key="1">
    <source>
        <dbReference type="EMBL" id="WLH13473.1"/>
    </source>
</evidence>
<evidence type="ECO:0008006" key="3">
    <source>
        <dbReference type="Google" id="ProtNLM"/>
    </source>
</evidence>
<dbReference type="EMBL" id="CP117449">
    <property type="protein sequence ID" value="WLH13473.1"/>
    <property type="molecule type" value="Genomic_DNA"/>
</dbReference>